<dbReference type="InterPro" id="IPR014720">
    <property type="entry name" value="dsRBD_dom"/>
</dbReference>
<comment type="subcellular location">
    <subcellularLocation>
        <location evidence="1">Cytoplasm</location>
    </subcellularLocation>
</comment>
<feature type="domain" description="Z-binding" evidence="8">
    <location>
        <begin position="35"/>
        <end position="101"/>
    </location>
</feature>
<keyword evidence="4 5" id="KW-0694">RNA-binding</keyword>
<dbReference type="InterPro" id="IPR002466">
    <property type="entry name" value="A_deamin"/>
</dbReference>
<reference evidence="10" key="1">
    <citation type="submission" date="2021-10" db="EMBL/GenBank/DDBJ databases">
        <title>Tropical sea cucumber genome reveals ecological adaptation and Cuvierian tubules defense mechanism.</title>
        <authorList>
            <person name="Chen T."/>
        </authorList>
    </citation>
    <scope>NUCLEOTIDE SEQUENCE</scope>
    <source>
        <strain evidence="10">Nanhai2018</strain>
        <tissue evidence="10">Muscle</tissue>
    </source>
</reference>
<dbReference type="Gene3D" id="1.10.10.10">
    <property type="entry name" value="Winged helix-like DNA-binding domain superfamily/Winged helix DNA-binding domain"/>
    <property type="match status" value="2"/>
</dbReference>
<evidence type="ECO:0000256" key="6">
    <source>
        <dbReference type="SAM" id="MobiDB-lite"/>
    </source>
</evidence>
<dbReference type="AlphaFoldDB" id="A0A9Q1HJL9"/>
<feature type="domain" description="Z-binding" evidence="8">
    <location>
        <begin position="375"/>
        <end position="441"/>
    </location>
</feature>
<evidence type="ECO:0000256" key="5">
    <source>
        <dbReference type="PROSITE-ProRule" id="PRU00266"/>
    </source>
</evidence>
<feature type="compositionally biased region" description="Basic residues" evidence="6">
    <location>
        <begin position="122"/>
        <end position="132"/>
    </location>
</feature>
<gene>
    <name evidence="10" type="ORF">HOLleu_02192</name>
</gene>
<dbReference type="FunFam" id="3.30.160.20:FF:000005">
    <property type="entry name" value="Putative double-stranded RNA-specific adenosine deaminase"/>
    <property type="match status" value="1"/>
</dbReference>
<dbReference type="PROSITE" id="PS50137">
    <property type="entry name" value="DS_RBD"/>
    <property type="match status" value="1"/>
</dbReference>
<evidence type="ECO:0000259" key="9">
    <source>
        <dbReference type="PROSITE" id="PS50141"/>
    </source>
</evidence>
<keyword evidence="2" id="KW-0963">Cytoplasm</keyword>
<dbReference type="InterPro" id="IPR036388">
    <property type="entry name" value="WH-like_DNA-bd_sf"/>
</dbReference>
<dbReference type="GO" id="GO:0003725">
    <property type="term" value="F:double-stranded RNA binding"/>
    <property type="evidence" value="ECO:0007669"/>
    <property type="project" value="TreeGrafter"/>
</dbReference>
<dbReference type="Pfam" id="PF00035">
    <property type="entry name" value="dsrm"/>
    <property type="match status" value="1"/>
</dbReference>
<organism evidence="10 11">
    <name type="scientific">Holothuria leucospilota</name>
    <name type="common">Black long sea cucumber</name>
    <name type="synonym">Mertensiothuria leucospilota</name>
    <dbReference type="NCBI Taxonomy" id="206669"/>
    <lineage>
        <taxon>Eukaryota</taxon>
        <taxon>Metazoa</taxon>
        <taxon>Echinodermata</taxon>
        <taxon>Eleutherozoa</taxon>
        <taxon>Echinozoa</taxon>
        <taxon>Holothuroidea</taxon>
        <taxon>Aspidochirotacea</taxon>
        <taxon>Aspidochirotida</taxon>
        <taxon>Holothuriidae</taxon>
        <taxon>Holothuria</taxon>
    </lineage>
</organism>
<evidence type="ECO:0000259" key="8">
    <source>
        <dbReference type="PROSITE" id="PS50139"/>
    </source>
</evidence>
<feature type="region of interest" description="Disordered" evidence="6">
    <location>
        <begin position="108"/>
        <end position="296"/>
    </location>
</feature>
<name>A0A9Q1HJL9_HOLLE</name>
<protein>
    <submittedName>
        <fullName evidence="10">Double-stranded RNA-specific adenosine deaminase</fullName>
    </submittedName>
</protein>
<dbReference type="GO" id="GO:0005737">
    <property type="term" value="C:cytoplasm"/>
    <property type="evidence" value="ECO:0007669"/>
    <property type="project" value="UniProtKB-SubCell"/>
</dbReference>
<dbReference type="Gene3D" id="3.30.160.20">
    <property type="match status" value="1"/>
</dbReference>
<dbReference type="GO" id="GO:0008251">
    <property type="term" value="F:tRNA-specific adenosine deaminase activity"/>
    <property type="evidence" value="ECO:0007669"/>
    <property type="project" value="TreeGrafter"/>
</dbReference>
<dbReference type="SUPFAM" id="SSF54768">
    <property type="entry name" value="dsRNA-binding domain-like"/>
    <property type="match status" value="1"/>
</dbReference>
<feature type="compositionally biased region" description="Low complexity" evidence="6">
    <location>
        <begin position="1"/>
        <end position="23"/>
    </location>
</feature>
<feature type="region of interest" description="Disordered" evidence="6">
    <location>
        <begin position="351"/>
        <end position="379"/>
    </location>
</feature>
<keyword evidence="11" id="KW-1185">Reference proteome</keyword>
<dbReference type="Proteomes" id="UP001152320">
    <property type="component" value="Chromosome 1"/>
</dbReference>
<dbReference type="SMART" id="SM00552">
    <property type="entry name" value="ADEAMc"/>
    <property type="match status" value="1"/>
</dbReference>
<dbReference type="SUPFAM" id="SSF46785">
    <property type="entry name" value="Winged helix' DNA-binding domain"/>
    <property type="match status" value="2"/>
</dbReference>
<dbReference type="PANTHER" id="PTHR10910">
    <property type="entry name" value="EUKARYOTE SPECIFIC DSRNA BINDING PROTEIN"/>
    <property type="match status" value="1"/>
</dbReference>
<dbReference type="GO" id="GO:0006382">
    <property type="term" value="P:adenosine to inosine editing"/>
    <property type="evidence" value="ECO:0007669"/>
    <property type="project" value="TreeGrafter"/>
</dbReference>
<evidence type="ECO:0000313" key="10">
    <source>
        <dbReference type="EMBL" id="KAJ8049439.1"/>
    </source>
</evidence>
<feature type="compositionally biased region" description="Basic and acidic residues" evidence="6">
    <location>
        <begin position="187"/>
        <end position="197"/>
    </location>
</feature>
<dbReference type="EMBL" id="JAIZAY010000001">
    <property type="protein sequence ID" value="KAJ8049439.1"/>
    <property type="molecule type" value="Genomic_DNA"/>
</dbReference>
<keyword evidence="3" id="KW-0677">Repeat</keyword>
<dbReference type="Pfam" id="PF02295">
    <property type="entry name" value="z-alpha"/>
    <property type="match status" value="1"/>
</dbReference>
<dbReference type="SMART" id="SM00358">
    <property type="entry name" value="DSRM"/>
    <property type="match status" value="1"/>
</dbReference>
<dbReference type="PANTHER" id="PTHR10910:SF107">
    <property type="entry name" value="DOUBLE-STRANDED RNA-SPECIFIC ADENOSINE DEAMINASE"/>
    <property type="match status" value="1"/>
</dbReference>
<feature type="compositionally biased region" description="Polar residues" evidence="6">
    <location>
        <begin position="507"/>
        <end position="519"/>
    </location>
</feature>
<evidence type="ECO:0000259" key="7">
    <source>
        <dbReference type="PROSITE" id="PS50137"/>
    </source>
</evidence>
<dbReference type="InterPro" id="IPR042371">
    <property type="entry name" value="Z_dom"/>
</dbReference>
<evidence type="ECO:0000256" key="2">
    <source>
        <dbReference type="ARBA" id="ARBA00022490"/>
    </source>
</evidence>
<dbReference type="GO" id="GO:0005730">
    <property type="term" value="C:nucleolus"/>
    <property type="evidence" value="ECO:0007669"/>
    <property type="project" value="TreeGrafter"/>
</dbReference>
<feature type="region of interest" description="Disordered" evidence="6">
    <location>
        <begin position="1"/>
        <end position="36"/>
    </location>
</feature>
<feature type="region of interest" description="Disordered" evidence="6">
    <location>
        <begin position="465"/>
        <end position="520"/>
    </location>
</feature>
<evidence type="ECO:0000256" key="3">
    <source>
        <dbReference type="ARBA" id="ARBA00022737"/>
    </source>
</evidence>
<feature type="compositionally biased region" description="Low complexity" evidence="6">
    <location>
        <begin position="477"/>
        <end position="501"/>
    </location>
</feature>
<dbReference type="OrthoDB" id="10268011at2759"/>
<dbReference type="SMART" id="SM00550">
    <property type="entry name" value="Zalpha"/>
    <property type="match status" value="2"/>
</dbReference>
<dbReference type="GO" id="GO:0003726">
    <property type="term" value="F:double-stranded RNA adenosine deaminase activity"/>
    <property type="evidence" value="ECO:0007669"/>
    <property type="project" value="InterPro"/>
</dbReference>
<dbReference type="PROSITE" id="PS50139">
    <property type="entry name" value="Z_BINDING"/>
    <property type="match status" value="2"/>
</dbReference>
<dbReference type="PROSITE" id="PS50141">
    <property type="entry name" value="A_DEAMIN_EDITASE"/>
    <property type="match status" value="1"/>
</dbReference>
<feature type="compositionally biased region" description="Basic and acidic residues" evidence="6">
    <location>
        <begin position="268"/>
        <end position="280"/>
    </location>
</feature>
<comment type="caution">
    <text evidence="10">The sequence shown here is derived from an EMBL/GenBank/DDBJ whole genome shotgun (WGS) entry which is preliminary data.</text>
</comment>
<evidence type="ECO:0000256" key="4">
    <source>
        <dbReference type="ARBA" id="ARBA00022884"/>
    </source>
</evidence>
<dbReference type="Pfam" id="PF02137">
    <property type="entry name" value="A_deamin"/>
    <property type="match status" value="1"/>
</dbReference>
<evidence type="ECO:0000256" key="1">
    <source>
        <dbReference type="ARBA" id="ARBA00004496"/>
    </source>
</evidence>
<dbReference type="InterPro" id="IPR036390">
    <property type="entry name" value="WH_DNA-bd_sf"/>
</dbReference>
<evidence type="ECO:0000313" key="11">
    <source>
        <dbReference type="Proteomes" id="UP001152320"/>
    </source>
</evidence>
<accession>A0A9Q1HJL9</accession>
<feature type="domain" description="A to I editase" evidence="9">
    <location>
        <begin position="665"/>
        <end position="1009"/>
    </location>
</feature>
<proteinExistence type="predicted"/>
<feature type="domain" description="DRBM" evidence="7">
    <location>
        <begin position="528"/>
        <end position="596"/>
    </location>
</feature>
<dbReference type="GO" id="GO:0006396">
    <property type="term" value="P:RNA processing"/>
    <property type="evidence" value="ECO:0007669"/>
    <property type="project" value="InterPro"/>
</dbReference>
<sequence>MTSWKGDVSVGSSEDDSSSSGSGFTLPPPPHQNQTVQVGDLEKKILSILDSSQEPVMTKRLLDMVGKKQKKKDVNRSLYRMEKNGLVRKVKEQPPEWIILPNGLGLKYSRSGGQHVSAGSSRGRRGKGRFHPRSGGFSQQGGGKSRMRVSHEEMWNDMMGSNGRGQSGFRAGSKWDDGKKWQPGNQRGEEKIEDIGHRKEKTNPQGISPYLELEEQGRSSPSNVLEPMDTLPPEQDGSSFSGKNPFKSWGAHGFGRGKHTRQEYPPGKVEKGGESDRWSELTDFQETEGKASSPMEAVVTTEENDETTSHSVLPKFPHEVLGKAKRDHHPVVPSLREGMSVPGMGRGMGRMLHSNAPPHGQPPPPLQLLRDASGDNSSSNLEGKLLQRLSTGQPWSTVDLARAVIGKGATSKDVNPTLYKLERMGTIRKTQVQPPMWCAIRTGNVSDSVQGVSSSSVLPFAAPPNEMLNVPPPPPSVSHHQSLPPSFPVFQGSSHSGGFQSLPVPTPSSARGPSSSDVSETMRLLNKNPISAFMEFGQSVQQQPALEMVGQSGPAHKPKFTFIARIGRRTFPPVVSENKKDGRREAAEAALRILAAEGAFQFSSGLSNNSEPGFGGNSFYDQIASLSHQAFNNLVVNIPECFSGKKVIAALILKMDQSDGGRVIALGTGNRCVTGDKLSLEGQTVQDSHAEVVTRRAFMRYLYRQLKMYRSNPEKTILSPSPSGKLALKEGCSLHLYISTAPCGDGAQFSWTDNQGNQEGPSGDLDFSGHANHCPTIEKNIQGLLRTKMELGEGTIPIQEKNPVQTWDAIMQNQQRLRTMSCSDKVCRWNILGLQGSLLSHFVEPIYLSSLTLGTLYHHGHLSRAVCCRLTHCMKSLEEGSDGLPPGYRINHPQLGRVTSPEPPRGTEKTKEFSVNWYAGCDNAEVTDGTVGRIKGVVPSRLCKMNLLKEFVEVCTLYNSPVLQRELDTYNNIKLTAEDFQKAKAFMKHLFRKGKYGTWVEKPVEVEMFPP</sequence>